<evidence type="ECO:0000259" key="4">
    <source>
        <dbReference type="PROSITE" id="PS50203"/>
    </source>
</evidence>
<feature type="region of interest" description="Disordered" evidence="3">
    <location>
        <begin position="920"/>
        <end position="947"/>
    </location>
</feature>
<dbReference type="EMBL" id="CAHIKZ030004561">
    <property type="protein sequence ID" value="CAE1312320.1"/>
    <property type="molecule type" value="Genomic_DNA"/>
</dbReference>
<dbReference type="GO" id="GO:0004198">
    <property type="term" value="F:calcium-dependent cysteine-type endopeptidase activity"/>
    <property type="evidence" value="ECO:0007669"/>
    <property type="project" value="InterPro"/>
</dbReference>
<dbReference type="InterPro" id="IPR012292">
    <property type="entry name" value="Globin/Proto"/>
</dbReference>
<dbReference type="GO" id="GO:0019825">
    <property type="term" value="F:oxygen binding"/>
    <property type="evidence" value="ECO:0007669"/>
    <property type="project" value="InterPro"/>
</dbReference>
<feature type="region of interest" description="Disordered" evidence="3">
    <location>
        <begin position="721"/>
        <end position="740"/>
    </location>
</feature>
<feature type="region of interest" description="Disordered" evidence="3">
    <location>
        <begin position="46"/>
        <end position="73"/>
    </location>
</feature>
<proteinExistence type="predicted"/>
<evidence type="ECO:0000256" key="2">
    <source>
        <dbReference type="SAM" id="Coils"/>
    </source>
</evidence>
<feature type="compositionally biased region" description="Basic and acidic residues" evidence="3">
    <location>
        <begin position="584"/>
        <end position="601"/>
    </location>
</feature>
<dbReference type="InterPro" id="IPR001300">
    <property type="entry name" value="Peptidase_C2_calpain_cat"/>
</dbReference>
<dbReference type="SMART" id="SM00230">
    <property type="entry name" value="CysPc"/>
    <property type="match status" value="1"/>
</dbReference>
<dbReference type="InterPro" id="IPR054095">
    <property type="entry name" value="Androglobin_V"/>
</dbReference>
<dbReference type="PROSITE" id="PS52042">
    <property type="entry name" value="GLOBIN_CP_ADGB"/>
    <property type="match status" value="1"/>
</dbReference>
<dbReference type="OrthoDB" id="9374162at2759"/>
<keyword evidence="2" id="KW-0175">Coiled coil</keyword>
<dbReference type="SUPFAM" id="SSF54001">
    <property type="entry name" value="Cysteine proteinases"/>
    <property type="match status" value="1"/>
</dbReference>
<dbReference type="GO" id="GO:0020037">
    <property type="term" value="F:heme binding"/>
    <property type="evidence" value="ECO:0007669"/>
    <property type="project" value="InterPro"/>
</dbReference>
<dbReference type="PANTHER" id="PTHR46298:SF1">
    <property type="entry name" value="ANDROGLOBIN"/>
    <property type="match status" value="1"/>
</dbReference>
<dbReference type="GO" id="GO:0006508">
    <property type="term" value="P:proteolysis"/>
    <property type="evidence" value="ECO:0007669"/>
    <property type="project" value="InterPro"/>
</dbReference>
<feature type="compositionally biased region" description="Basic and acidic residues" evidence="3">
    <location>
        <begin position="614"/>
        <end position="624"/>
    </location>
</feature>
<dbReference type="SUPFAM" id="SSF46458">
    <property type="entry name" value="Globin-like"/>
    <property type="match status" value="1"/>
</dbReference>
<dbReference type="InterPro" id="IPR054094">
    <property type="entry name" value="Androglobin_IV"/>
</dbReference>
<dbReference type="Pfam" id="PF22068">
    <property type="entry name" value="Androglobin_II"/>
    <property type="match status" value="1"/>
</dbReference>
<name>A0A812E0C1_ACAPH</name>
<dbReference type="CDD" id="cd22307">
    <property type="entry name" value="Adgb_C_mid-like"/>
    <property type="match status" value="1"/>
</dbReference>
<evidence type="ECO:0000313" key="7">
    <source>
        <dbReference type="Proteomes" id="UP000597762"/>
    </source>
</evidence>
<feature type="coiled-coil region" evidence="2">
    <location>
        <begin position="1527"/>
        <end position="1558"/>
    </location>
</feature>
<dbReference type="InterPro" id="IPR054093">
    <property type="entry name" value="Androglobin_II"/>
</dbReference>
<dbReference type="PROSITE" id="PS50203">
    <property type="entry name" value="CALPAIN_CAT"/>
    <property type="match status" value="1"/>
</dbReference>
<dbReference type="Pfam" id="PF00648">
    <property type="entry name" value="Peptidase_C2"/>
    <property type="match status" value="1"/>
</dbReference>
<evidence type="ECO:0000259" key="5">
    <source>
        <dbReference type="PROSITE" id="PS52042"/>
    </source>
</evidence>
<dbReference type="Proteomes" id="UP000597762">
    <property type="component" value="Unassembled WGS sequence"/>
</dbReference>
<keyword evidence="7" id="KW-1185">Reference proteome</keyword>
<gene>
    <name evidence="6" type="ORF">SPHA_63584</name>
</gene>
<feature type="region of interest" description="Disordered" evidence="3">
    <location>
        <begin position="332"/>
        <end position="382"/>
    </location>
</feature>
<evidence type="ECO:0000256" key="1">
    <source>
        <dbReference type="PROSITE-ProRule" id="PRU00239"/>
    </source>
</evidence>
<feature type="domain" description="Globin" evidence="5">
    <location>
        <begin position="806"/>
        <end position="1025"/>
    </location>
</feature>
<feature type="domain" description="Calpain catalytic" evidence="4">
    <location>
        <begin position="79"/>
        <end position="281"/>
    </location>
</feature>
<dbReference type="PANTHER" id="PTHR46298">
    <property type="entry name" value="ANDROGLOBIN"/>
    <property type="match status" value="1"/>
</dbReference>
<dbReference type="Pfam" id="PF22070">
    <property type="entry name" value="Androglobin_V"/>
    <property type="match status" value="1"/>
</dbReference>
<dbReference type="Pfam" id="PF22069">
    <property type="entry name" value="Androglobin_IV"/>
    <property type="match status" value="1"/>
</dbReference>
<organism evidence="6 7">
    <name type="scientific">Acanthosepion pharaonis</name>
    <name type="common">Pharaoh cuttlefish</name>
    <name type="synonym">Sepia pharaonis</name>
    <dbReference type="NCBI Taxonomy" id="158019"/>
    <lineage>
        <taxon>Eukaryota</taxon>
        <taxon>Metazoa</taxon>
        <taxon>Spiralia</taxon>
        <taxon>Lophotrochozoa</taxon>
        <taxon>Mollusca</taxon>
        <taxon>Cephalopoda</taxon>
        <taxon>Coleoidea</taxon>
        <taxon>Decapodiformes</taxon>
        <taxon>Sepiida</taxon>
        <taxon>Sepiina</taxon>
        <taxon>Sepiidae</taxon>
        <taxon>Acanthosepion</taxon>
    </lineage>
</organism>
<feature type="compositionally biased region" description="Acidic residues" evidence="3">
    <location>
        <begin position="527"/>
        <end position="541"/>
    </location>
</feature>
<evidence type="ECO:0000256" key="3">
    <source>
        <dbReference type="SAM" id="MobiDB-lite"/>
    </source>
</evidence>
<dbReference type="InterPro" id="IPR009050">
    <property type="entry name" value="Globin-like_sf"/>
</dbReference>
<dbReference type="InterPro" id="IPR053033">
    <property type="entry name" value="Androglobin-like"/>
</dbReference>
<dbReference type="InterPro" id="IPR038765">
    <property type="entry name" value="Papain-like_cys_pep_sf"/>
</dbReference>
<evidence type="ECO:0000313" key="6">
    <source>
        <dbReference type="EMBL" id="CAE1312320.1"/>
    </source>
</evidence>
<accession>A0A812E0C1</accession>
<protein>
    <recommendedName>
        <fullName evidence="8">Androglobin</fullName>
    </recommendedName>
</protein>
<reference evidence="6" key="1">
    <citation type="submission" date="2021-01" db="EMBL/GenBank/DDBJ databases">
        <authorList>
            <person name="Li R."/>
            <person name="Bekaert M."/>
        </authorList>
    </citation>
    <scope>NUCLEOTIDE SEQUENCE</scope>
    <source>
        <strain evidence="6">Farmed</strain>
    </source>
</reference>
<comment type="caution">
    <text evidence="6">The sequence shown here is derived from an EMBL/GenBank/DDBJ whole genome shotgun (WGS) entry which is preliminary data.</text>
</comment>
<dbReference type="Gene3D" id="1.10.490.10">
    <property type="entry name" value="Globins"/>
    <property type="match status" value="2"/>
</dbReference>
<feature type="compositionally biased region" description="Polar residues" evidence="3">
    <location>
        <begin position="570"/>
        <end position="583"/>
    </location>
</feature>
<feature type="region of interest" description="Disordered" evidence="3">
    <location>
        <begin position="1"/>
        <end position="25"/>
    </location>
</feature>
<dbReference type="InterPro" id="IPR057249">
    <property type="entry name" value="Globin_CP_ADGB"/>
</dbReference>
<sequence length="1578" mass="180458">MEGKRSNPTPPKKAASIQQGGDAKRTKSVLWPEFVDIDAEKWDASNKGKDLGKLKSPVSPHFDDPDGKIEMPPSMTVDSWKRPSEMSVNKNLVVVDLNCLNTFDLVTANEHLHDSEVMRHIISQIIALWENSTLPAPRQEVINDVSTSTVTYSHSWRPWEHIYALCKSGKGAHMPLYNPHGKYVVRLYFMGCWRKITIDDTLPYNNKGKLLLPTTTQPNELWPLLLVKGLIKIASLDYRNRGCSNEFHDFNVLHHLTGWHPEIVPIMSSNASKIWNLLTKTLPEWKYPNSLEAYDIKTKEDQEKAKMLESTLSLGMENIPKDAKEDKDLLLKQSSVEKTDSRMAASKDKVKTNKDVKDKDKKEKTEKERSKDKTPMDDERKGCKISTKDNEVVIFATYWAPCCPTKVSMLGEMASASERLRQIGLSYLHPHPVWLTQTRTLPLEPPLPEEVIPQWKLIRPRKKKTTPSDEPIVHEEDPPIQCLELASAFLSYKINPISIPSTITRPKSYLERGGGRSRPSTAHPIEETDESVDPETSDNEVFESSTDEKDHSTLLTMDDENQDIPKKLSESTLTRQKTLSKTETTVDQKRSNSDDSQEKIQDPSVADQTLFSENDDKTGQKKDEDTELSVVPEVTGPKKTWIDFEQFYTCFKVLYIYHKPTKYQHYSHVSDFKIQSACNQMEDKSIQYLFIDSLKSSEIVVSFSSLSCWHDAPVSVPKEVPTKTKECESTTSPNPCAASPPHEQAPIAPLVPGNLAAEPYSWKSLVIGCPVLKLRTTAIRAAVLTLPPGRHVLRFLMTSPLGYSVHLLSPTPFVFGDEETIMSLCTKESCRFVDNATQVILSLGKCIKYFSNKEEFQREWEKLKPLHCPYLNDKSISKVHHFEVFNEALYSALSKVASFKQDVIFALRVMTFDATSKNVGQQEQEQELSRSRPTTATGSISGTGQECEKLERKYSTEEIPVEDHIAAVKLQKCWRGGFVRKIRNARKHGSEENLKVWDIMKKFWAQIELNIEEIGLDLFRTLFKIDPSLMPYFEFYKDEWNKIAYADYQGTYPEHPADSWCVIFREIFMVTEEMMVVPKLYIPLKTCFLRVVDNDTGKEIPRIFKHVSPAIYQKNKRGYTFMAEAHSLDQPIIPNKWRIRIIGSLSPLPAPLKNEVNSCFFVNEIKDYYIPSETSFFMNYTVKVTDDHLATIQLSTSKPDALFQLCILDHGSIIYHVEGKGHAVLPAVIFFKDPVDDEALSVSSSKESLAGKAKRIASPITEHNSLTGPTMQMQEESERKPHKYQIQASILRDSWPLIPADWQFVMSLKDNLRNELKVDYKEVSTSPNLRQDKAAFPPPKLKVGKGKPIKEIKENKEQLRPPSQQFESNRPHWILRVVSDSNNAEQLEVRRDTSRAEEIRQLKKAWEEAEPGRAAKAAQSRLKYLNTHLIQVDVENEMEETLADQTPTNTPPNVLVKEKVPLLDLTPYLKDDDLTVRYVDEDLLNERQKEKQNQIYEYQNKRQSAKEWMNNELKHLRFSKVQQLETCRQMQLEMDLARENFNRKREDYRRRAIEEEAASLAAAAAALAANKTEVEAKS</sequence>
<comment type="caution">
    <text evidence="1">Lacks conserved residue(s) required for the propagation of feature annotation.</text>
</comment>
<dbReference type="PROSITE" id="PS50096">
    <property type="entry name" value="IQ"/>
    <property type="match status" value="1"/>
</dbReference>
<evidence type="ECO:0008006" key="8">
    <source>
        <dbReference type="Google" id="ProtNLM"/>
    </source>
</evidence>
<feature type="region of interest" description="Disordered" evidence="3">
    <location>
        <begin position="505"/>
        <end position="628"/>
    </location>
</feature>
<feature type="compositionally biased region" description="Polar residues" evidence="3">
    <location>
        <begin position="931"/>
        <end position="944"/>
    </location>
</feature>